<proteinExistence type="predicted"/>
<accession>A0A0R2C7H0</accession>
<dbReference type="GO" id="GO:0008982">
    <property type="term" value="F:protein-N(PI)-phosphohistidine-sugar phosphotransferase activity"/>
    <property type="evidence" value="ECO:0007669"/>
    <property type="project" value="InterPro"/>
</dbReference>
<keyword evidence="3" id="KW-0762">Sugar transport</keyword>
<dbReference type="PANTHER" id="PTHR47738">
    <property type="entry name" value="PTS SYSTEM FRUCTOSE-LIKE EIIA COMPONENT-RELATED"/>
    <property type="match status" value="1"/>
</dbReference>
<evidence type="ECO:0000256" key="5">
    <source>
        <dbReference type="ARBA" id="ARBA00022683"/>
    </source>
</evidence>
<reference evidence="7 8" key="1">
    <citation type="journal article" date="2015" name="Genome Announc.">
        <title>Expanding the biotechnology potential of lactobacilli through comparative genomics of 213 strains and associated genera.</title>
        <authorList>
            <person name="Sun Z."/>
            <person name="Harris H.M."/>
            <person name="McCann A."/>
            <person name="Guo C."/>
            <person name="Argimon S."/>
            <person name="Zhang W."/>
            <person name="Yang X."/>
            <person name="Jeffery I.B."/>
            <person name="Cooney J.C."/>
            <person name="Kagawa T.F."/>
            <person name="Liu W."/>
            <person name="Song Y."/>
            <person name="Salvetti E."/>
            <person name="Wrobel A."/>
            <person name="Rasinkangas P."/>
            <person name="Parkhill J."/>
            <person name="Rea M.C."/>
            <person name="O'Sullivan O."/>
            <person name="Ritari J."/>
            <person name="Douillard F.P."/>
            <person name="Paul Ross R."/>
            <person name="Yang R."/>
            <person name="Briner A.E."/>
            <person name="Felis G.E."/>
            <person name="de Vos W.M."/>
            <person name="Barrangou R."/>
            <person name="Klaenhammer T.R."/>
            <person name="Caufield P.W."/>
            <person name="Cui Y."/>
            <person name="Zhang H."/>
            <person name="O'Toole P.W."/>
        </authorList>
    </citation>
    <scope>NUCLEOTIDE SEQUENCE [LARGE SCALE GENOMIC DNA]</scope>
    <source>
        <strain evidence="7 8">DSM 20605</strain>
    </source>
</reference>
<dbReference type="CDD" id="cd00211">
    <property type="entry name" value="PTS_IIA_fru"/>
    <property type="match status" value="1"/>
</dbReference>
<dbReference type="PANTHER" id="PTHR47738:SF2">
    <property type="entry name" value="PTS SYSTEM FRUCTOSE-LIKE EIIA COMPONENT"/>
    <property type="match status" value="1"/>
</dbReference>
<evidence type="ECO:0000313" key="7">
    <source>
        <dbReference type="EMBL" id="KRM84028.1"/>
    </source>
</evidence>
<evidence type="ECO:0000256" key="2">
    <source>
        <dbReference type="ARBA" id="ARBA00022553"/>
    </source>
</evidence>
<feature type="domain" description="PTS EIIA type-2" evidence="6">
    <location>
        <begin position="8"/>
        <end position="153"/>
    </location>
</feature>
<dbReference type="RefSeq" id="WP_010580351.1">
    <property type="nucleotide sequence ID" value="NZ_AHYZ01000075.1"/>
</dbReference>
<dbReference type="Pfam" id="PF00359">
    <property type="entry name" value="PTS_EIIA_2"/>
    <property type="match status" value="1"/>
</dbReference>
<dbReference type="eggNOG" id="COG1762">
    <property type="taxonomic scope" value="Bacteria"/>
</dbReference>
<keyword evidence="2" id="KW-0597">Phosphoprotein</keyword>
<keyword evidence="8" id="KW-1185">Reference proteome</keyword>
<dbReference type="InterPro" id="IPR051541">
    <property type="entry name" value="PTS_SugarTrans_NitroReg"/>
</dbReference>
<evidence type="ECO:0000256" key="3">
    <source>
        <dbReference type="ARBA" id="ARBA00022597"/>
    </source>
</evidence>
<dbReference type="STRING" id="1133569.FD21_GL000142"/>
<keyword evidence="4" id="KW-0808">Transferase</keyword>
<dbReference type="SUPFAM" id="SSF55804">
    <property type="entry name" value="Phoshotransferase/anion transport protein"/>
    <property type="match status" value="1"/>
</dbReference>
<dbReference type="NCBIfam" id="TIGR00848">
    <property type="entry name" value="fruA"/>
    <property type="match status" value="1"/>
</dbReference>
<dbReference type="InterPro" id="IPR004715">
    <property type="entry name" value="PTS_IIA_fruc"/>
</dbReference>
<evidence type="ECO:0000256" key="1">
    <source>
        <dbReference type="ARBA" id="ARBA00022448"/>
    </source>
</evidence>
<protein>
    <submittedName>
        <fullName evidence="7">PTS system fructose-specific IIA component</fullName>
    </submittedName>
</protein>
<organism evidence="7 8">
    <name type="scientific">Liquorilactobacillus vini DSM 20605</name>
    <dbReference type="NCBI Taxonomy" id="1133569"/>
    <lineage>
        <taxon>Bacteria</taxon>
        <taxon>Bacillati</taxon>
        <taxon>Bacillota</taxon>
        <taxon>Bacilli</taxon>
        <taxon>Lactobacillales</taxon>
        <taxon>Lactobacillaceae</taxon>
        <taxon>Liquorilactobacillus</taxon>
    </lineage>
</organism>
<evidence type="ECO:0000256" key="4">
    <source>
        <dbReference type="ARBA" id="ARBA00022679"/>
    </source>
</evidence>
<gene>
    <name evidence="7" type="ORF">FD21_GL000142</name>
</gene>
<dbReference type="EMBL" id="AYYX01000100">
    <property type="protein sequence ID" value="KRM84028.1"/>
    <property type="molecule type" value="Genomic_DNA"/>
</dbReference>
<sequence>MKLESLENFLDKKTIIVNLAANTKDEVIKELAKRFYDEGYINSIDEFVAAVYEREKEGVTGIGNHVAIPHGKSSTVRENGVSIAILNHEIEWESLDDTGAKVVVLFDVGDGSNGSKEHLKMLSIFARKLGKKKVINSLLKAKTVDDVIDAFRD</sequence>
<dbReference type="OrthoDB" id="95460at2"/>
<dbReference type="Gene3D" id="3.40.930.10">
    <property type="entry name" value="Mannitol-specific EII, Chain A"/>
    <property type="match status" value="1"/>
</dbReference>
<comment type="caution">
    <text evidence="7">The sequence shown here is derived from an EMBL/GenBank/DDBJ whole genome shotgun (WGS) entry which is preliminary data.</text>
</comment>
<dbReference type="GO" id="GO:0009401">
    <property type="term" value="P:phosphoenolpyruvate-dependent sugar phosphotransferase system"/>
    <property type="evidence" value="ECO:0007669"/>
    <property type="project" value="UniProtKB-KW"/>
</dbReference>
<evidence type="ECO:0000313" key="8">
    <source>
        <dbReference type="Proteomes" id="UP000051576"/>
    </source>
</evidence>
<dbReference type="AlphaFoldDB" id="A0A0R2C7H0"/>
<dbReference type="PROSITE" id="PS00372">
    <property type="entry name" value="PTS_EIIA_TYPE_2_HIS"/>
    <property type="match status" value="1"/>
</dbReference>
<evidence type="ECO:0000259" key="6">
    <source>
        <dbReference type="PROSITE" id="PS51094"/>
    </source>
</evidence>
<keyword evidence="5" id="KW-0598">Phosphotransferase system</keyword>
<dbReference type="InterPro" id="IPR002178">
    <property type="entry name" value="PTS_EIIA_type-2_dom"/>
</dbReference>
<dbReference type="PATRIC" id="fig|1133569.4.peg.142"/>
<name>A0A0R2C7H0_9LACO</name>
<dbReference type="PROSITE" id="PS51094">
    <property type="entry name" value="PTS_EIIA_TYPE_2"/>
    <property type="match status" value="1"/>
</dbReference>
<dbReference type="Proteomes" id="UP000051576">
    <property type="component" value="Unassembled WGS sequence"/>
</dbReference>
<dbReference type="GO" id="GO:0016020">
    <property type="term" value="C:membrane"/>
    <property type="evidence" value="ECO:0007669"/>
    <property type="project" value="InterPro"/>
</dbReference>
<dbReference type="InterPro" id="IPR016152">
    <property type="entry name" value="PTrfase/Anion_transptr"/>
</dbReference>
<keyword evidence="1" id="KW-0813">Transport</keyword>